<dbReference type="OrthoDB" id="2160613at2759"/>
<evidence type="ECO:0000313" key="7">
    <source>
        <dbReference type="Proteomes" id="UP001652621"/>
    </source>
</evidence>
<comment type="similarity">
    <text evidence="3">Belongs to the ANP32 family.</text>
</comment>
<evidence type="ECO:0000256" key="3">
    <source>
        <dbReference type="ARBA" id="ARBA00025777"/>
    </source>
</evidence>
<dbReference type="PANTHER" id="PTHR11375:SF0">
    <property type="entry name" value="ACIDIC LEUCINE-RICH NUCLEAR PHOSPHOPROTEIN 32 FAMILY MEMBER A"/>
    <property type="match status" value="1"/>
</dbReference>
<comment type="function">
    <text evidence="4">Implicated in a number of cellular processes, including proliferation, differentiation, caspase-dependent and caspase-independent apoptosis, suppression of transformation (tumor suppressor), inhibition of protein phosphatase 2A, regulation of mRNA trafficking and stability, and inhibition of acetyltransferases as part of the INHAT (inhibitor of histone acetyltransferases) complex.</text>
</comment>
<dbReference type="RefSeq" id="XP_019895388.1">
    <property type="nucleotide sequence ID" value="XM_020039829.1"/>
</dbReference>
<keyword evidence="7" id="KW-1185">Reference proteome</keyword>
<accession>A0A9J7DK00</accession>
<dbReference type="Proteomes" id="UP001652621">
    <property type="component" value="Unplaced"/>
</dbReference>
<dbReference type="VEuPathDB" id="VectorBase:MDOMA2_010688"/>
<dbReference type="CTD" id="37043"/>
<feature type="compositionally biased region" description="Low complexity" evidence="6">
    <location>
        <begin position="263"/>
        <end position="278"/>
    </location>
</feature>
<dbReference type="RefSeq" id="XP_058981831.1">
    <property type="nucleotide sequence ID" value="XM_059125848.1"/>
</dbReference>
<feature type="region of interest" description="Disordered" evidence="6">
    <location>
        <begin position="309"/>
        <end position="402"/>
    </location>
</feature>
<sequence>MEKRIDLERRARKANQITDLILDNCRSTSIVGLTDEYTALESLSLINVGLTTLKGFPKLPNLKKLELSDNRISNGLNYLSTSPKLQYLNLSGNKIKDLEALKPLQEFKHLAVLDLFNNEATQIENYREKIFEMLPSLEFLDGFDRDDVEAPSEGDDDEENGNYSEDDDKQNAFNLNGLEIDLDELEEFEKRLKAKREAMKPKQEQNTTTNDNNNCSTTSNKTLVGTNDSDSVNKVAEEVDELDEYLKTLQLKEKQQQEEKQKLQQSSDSTSSSSTNIQTSSPMNFAILLYWFLAILNLASAAFYSEAESGENDKDGSDGSELSVSTEDVSLSEVYNDDLEEDEGEWDEENAAENDDDDDDDDISDEDEANDSAVAANADKAEDNAADAEESQARGKKRKHEG</sequence>
<dbReference type="Pfam" id="PF14580">
    <property type="entry name" value="LRR_9"/>
    <property type="match status" value="1"/>
</dbReference>
<organism evidence="7 8">
    <name type="scientific">Musca domestica</name>
    <name type="common">House fly</name>
    <dbReference type="NCBI Taxonomy" id="7370"/>
    <lineage>
        <taxon>Eukaryota</taxon>
        <taxon>Metazoa</taxon>
        <taxon>Ecdysozoa</taxon>
        <taxon>Arthropoda</taxon>
        <taxon>Hexapoda</taxon>
        <taxon>Insecta</taxon>
        <taxon>Pterygota</taxon>
        <taxon>Neoptera</taxon>
        <taxon>Endopterygota</taxon>
        <taxon>Diptera</taxon>
        <taxon>Brachycera</taxon>
        <taxon>Muscomorpha</taxon>
        <taxon>Muscoidea</taxon>
        <taxon>Muscidae</taxon>
        <taxon>Musca</taxon>
    </lineage>
</organism>
<dbReference type="InterPro" id="IPR032675">
    <property type="entry name" value="LRR_dom_sf"/>
</dbReference>
<dbReference type="Gene3D" id="3.80.10.10">
    <property type="entry name" value="Ribonuclease Inhibitor"/>
    <property type="match status" value="1"/>
</dbReference>
<dbReference type="InterPro" id="IPR045081">
    <property type="entry name" value="AN32"/>
</dbReference>
<feature type="region of interest" description="Disordered" evidence="6">
    <location>
        <begin position="144"/>
        <end position="171"/>
    </location>
</feature>
<dbReference type="PROSITE" id="PS51450">
    <property type="entry name" value="LRR"/>
    <property type="match status" value="2"/>
</dbReference>
<dbReference type="InterPro" id="IPR001611">
    <property type="entry name" value="Leu-rich_rpt"/>
</dbReference>
<dbReference type="GO" id="GO:0042393">
    <property type="term" value="F:histone binding"/>
    <property type="evidence" value="ECO:0007669"/>
    <property type="project" value="TreeGrafter"/>
</dbReference>
<feature type="compositionally biased region" description="Polar residues" evidence="6">
    <location>
        <begin position="223"/>
        <end position="232"/>
    </location>
</feature>
<evidence type="ECO:0000256" key="6">
    <source>
        <dbReference type="SAM" id="MobiDB-lite"/>
    </source>
</evidence>
<dbReference type="PANTHER" id="PTHR11375">
    <property type="entry name" value="ACIDIC LEUCINE-RICH NUCLEAR PHOSPHOPROTEIN 32"/>
    <property type="match status" value="1"/>
</dbReference>
<name>A0A9J7DK00_MUSDO</name>
<evidence type="ECO:0000256" key="2">
    <source>
        <dbReference type="ARBA" id="ARBA00022737"/>
    </source>
</evidence>
<keyword evidence="1" id="KW-0433">Leucine-rich repeat</keyword>
<proteinExistence type="inferred from homology"/>
<feature type="compositionally biased region" description="Acidic residues" evidence="6">
    <location>
        <begin position="144"/>
        <end position="168"/>
    </location>
</feature>
<feature type="region of interest" description="Disordered" evidence="6">
    <location>
        <begin position="196"/>
        <end position="232"/>
    </location>
</feature>
<dbReference type="GO" id="GO:0005634">
    <property type="term" value="C:nucleus"/>
    <property type="evidence" value="ECO:0007669"/>
    <property type="project" value="TreeGrafter"/>
</dbReference>
<reference evidence="8" key="1">
    <citation type="submission" date="2025-04" db="UniProtKB">
        <authorList>
            <consortium name="RefSeq"/>
        </authorList>
    </citation>
    <scope>IDENTIFICATION</scope>
    <source>
        <strain evidence="8 9">Aabys</strain>
        <tissue evidence="9">Whole body</tissue>
    </source>
</reference>
<dbReference type="GeneID" id="101894736"/>
<protein>
    <recommendedName>
        <fullName evidence="5">Acidic leucine-rich nuclear phosphoprotein 32 family member A</fullName>
    </recommendedName>
</protein>
<gene>
    <name evidence="8 9" type="primary">LOC101894736</name>
</gene>
<evidence type="ECO:0000256" key="5">
    <source>
        <dbReference type="ARBA" id="ARBA00067860"/>
    </source>
</evidence>
<dbReference type="SUPFAM" id="SSF52058">
    <property type="entry name" value="L domain-like"/>
    <property type="match status" value="1"/>
</dbReference>
<feature type="compositionally biased region" description="Acidic residues" evidence="6">
    <location>
        <begin position="335"/>
        <end position="370"/>
    </location>
</feature>
<evidence type="ECO:0000313" key="8">
    <source>
        <dbReference type="RefSeq" id="XP_019895388.1"/>
    </source>
</evidence>
<dbReference type="AlphaFoldDB" id="A0A9J7DK00"/>
<feature type="region of interest" description="Disordered" evidence="6">
    <location>
        <begin position="256"/>
        <end position="278"/>
    </location>
</feature>
<keyword evidence="2" id="KW-0677">Repeat</keyword>
<evidence type="ECO:0000256" key="1">
    <source>
        <dbReference type="ARBA" id="ARBA00022614"/>
    </source>
</evidence>
<feature type="compositionally biased region" description="Low complexity" evidence="6">
    <location>
        <begin position="206"/>
        <end position="222"/>
    </location>
</feature>
<feature type="compositionally biased region" description="Polar residues" evidence="6">
    <location>
        <begin position="320"/>
        <end position="329"/>
    </location>
</feature>
<evidence type="ECO:0000313" key="9">
    <source>
        <dbReference type="RefSeq" id="XP_058981831.1"/>
    </source>
</evidence>
<evidence type="ECO:0000256" key="4">
    <source>
        <dbReference type="ARBA" id="ARBA00056686"/>
    </source>
</evidence>
<dbReference type="FunFam" id="3.80.10.10:FF:000003">
    <property type="entry name" value="Acidic leucine-rich nuclear phosphoprotein 32 family member A"/>
    <property type="match status" value="1"/>
</dbReference>